<dbReference type="GO" id="GO:0006310">
    <property type="term" value="P:DNA recombination"/>
    <property type="evidence" value="ECO:0007669"/>
    <property type="project" value="UniProtKB-KW"/>
</dbReference>
<comment type="similarity">
    <text evidence="1">Belongs to the 'phage' integrase family.</text>
</comment>
<dbReference type="Gene3D" id="1.10.150.130">
    <property type="match status" value="1"/>
</dbReference>
<evidence type="ECO:0000313" key="6">
    <source>
        <dbReference type="EMBL" id="GAY24695.1"/>
    </source>
</evidence>
<feature type="domain" description="Tyr recombinase" evidence="5">
    <location>
        <begin position="233"/>
        <end position="436"/>
    </location>
</feature>
<dbReference type="Proteomes" id="UP000221538">
    <property type="component" value="Unassembled WGS sequence"/>
</dbReference>
<gene>
    <name evidence="6" type="ORF">SFOMI_5280</name>
</gene>
<dbReference type="InterPro" id="IPR002104">
    <property type="entry name" value="Integrase_catalytic"/>
</dbReference>
<evidence type="ECO:0000256" key="4">
    <source>
        <dbReference type="ARBA" id="ARBA00023172"/>
    </source>
</evidence>
<evidence type="ECO:0000256" key="3">
    <source>
        <dbReference type="ARBA" id="ARBA00023125"/>
    </source>
</evidence>
<dbReference type="PANTHER" id="PTHR30349">
    <property type="entry name" value="PHAGE INTEGRASE-RELATED"/>
    <property type="match status" value="1"/>
</dbReference>
<keyword evidence="3" id="KW-0238">DNA-binding</keyword>
<proteinExistence type="inferred from homology"/>
<reference evidence="6 7" key="2">
    <citation type="journal article" date="2013" name="Environ. Sci. Technol.">
        <title>The 4-tert-butylphenol-utilizing bacterium Sphingobium fuliginis OMI can degrade bisphenols via phenolic ring hydroxylation and meta-cleavage pathway.</title>
        <authorList>
            <person name="Ogata Y."/>
            <person name="Goda S."/>
            <person name="Toyama T."/>
            <person name="Sei K."/>
            <person name="Ike M."/>
        </authorList>
    </citation>
    <scope>NUCLEOTIDE SEQUENCE [LARGE SCALE GENOMIC DNA]</scope>
    <source>
        <strain evidence="6 7">OMI</strain>
    </source>
</reference>
<evidence type="ECO:0000313" key="7">
    <source>
        <dbReference type="Proteomes" id="UP000221538"/>
    </source>
</evidence>
<dbReference type="InterPro" id="IPR013762">
    <property type="entry name" value="Integrase-like_cat_sf"/>
</dbReference>
<protein>
    <submittedName>
        <fullName evidence="6">Mobile element protein</fullName>
    </submittedName>
</protein>
<evidence type="ECO:0000256" key="2">
    <source>
        <dbReference type="ARBA" id="ARBA00022908"/>
    </source>
</evidence>
<comment type="caution">
    <text evidence="6">The sequence shown here is derived from an EMBL/GenBank/DDBJ whole genome shotgun (WGS) entry which is preliminary data.</text>
</comment>
<dbReference type="SUPFAM" id="SSF56349">
    <property type="entry name" value="DNA breaking-rejoining enzymes"/>
    <property type="match status" value="1"/>
</dbReference>
<dbReference type="PROSITE" id="PS51898">
    <property type="entry name" value="TYR_RECOMBINASE"/>
    <property type="match status" value="1"/>
</dbReference>
<reference evidence="6 7" key="1">
    <citation type="journal article" date="2013" name="Biodegradation">
        <title>Occurrence of 4-tert-butylphenol (4-t-BP) biodegradation in an aquatic sample caused by the presence of Spirodela polyrrhiza and isolation of a 4-t-BP-utilizing bacterium.</title>
        <authorList>
            <person name="Ogata Y."/>
            <person name="Toyama T."/>
            <person name="Yu N."/>
            <person name="Wang X."/>
            <person name="Sei K."/>
            <person name="Ike M."/>
        </authorList>
    </citation>
    <scope>NUCLEOTIDE SEQUENCE [LARGE SCALE GENOMIC DNA]</scope>
    <source>
        <strain evidence="6 7">OMI</strain>
    </source>
</reference>
<keyword evidence="4" id="KW-0233">DNA recombination</keyword>
<evidence type="ECO:0000259" key="5">
    <source>
        <dbReference type="PROSITE" id="PS51898"/>
    </source>
</evidence>
<dbReference type="PANTHER" id="PTHR30349:SF41">
    <property type="entry name" value="INTEGRASE_RECOMBINASE PROTEIN MJ0367-RELATED"/>
    <property type="match status" value="1"/>
</dbReference>
<dbReference type="InterPro" id="IPR011010">
    <property type="entry name" value="DNA_brk_join_enz"/>
</dbReference>
<dbReference type="GO" id="GO:0015074">
    <property type="term" value="P:DNA integration"/>
    <property type="evidence" value="ECO:0007669"/>
    <property type="project" value="UniProtKB-KW"/>
</dbReference>
<organism evidence="6 7">
    <name type="scientific">Sphingobium fuliginis (strain ATCC 27551)</name>
    <dbReference type="NCBI Taxonomy" id="336203"/>
    <lineage>
        <taxon>Bacteria</taxon>
        <taxon>Pseudomonadati</taxon>
        <taxon>Pseudomonadota</taxon>
        <taxon>Alphaproteobacteria</taxon>
        <taxon>Sphingomonadales</taxon>
        <taxon>Sphingomonadaceae</taxon>
        <taxon>Sphingobium</taxon>
    </lineage>
</organism>
<dbReference type="Gene3D" id="1.10.443.10">
    <property type="entry name" value="Intergrase catalytic core"/>
    <property type="match status" value="1"/>
</dbReference>
<keyword evidence="2" id="KW-0229">DNA integration</keyword>
<dbReference type="InterPro" id="IPR010998">
    <property type="entry name" value="Integrase_recombinase_N"/>
</dbReference>
<dbReference type="AlphaFoldDB" id="A0A292ZPA8"/>
<dbReference type="RefSeq" id="WP_048578766.1">
    <property type="nucleotide sequence ID" value="NZ_BEWI01000034.1"/>
</dbReference>
<dbReference type="Pfam" id="PF00589">
    <property type="entry name" value="Phage_integrase"/>
    <property type="match status" value="1"/>
</dbReference>
<accession>A0A292ZPA8</accession>
<dbReference type="InterPro" id="IPR050090">
    <property type="entry name" value="Tyrosine_recombinase_XerCD"/>
</dbReference>
<sequence>MSAWLDTDDTVAEEFLKTRKLTEKRFRAYRSVIRSFERVSQRHQALSREMLSEWMRERKVNFWPKSSQVQEIHIVDDFIDYLLKRGLIDKNPIADLRLKHGARGNRPVWRAIASPNPDDALVALRRPAPFGSFLGDFMQNHVTLMRNRGYKYTTEADLLLRFDRFLQASPHLAGESIEKMVAAWAAAKRTPHHAAQCQKAERMLTKARYRIDAKMLPRPCDPRVGQQVARIYRKPHILSPGDVRLMLDVSRSYSTRTFSYRPLCARHMIILAYCAGLRRGEIARLNLGDVDFNSGTITIRDTKFYKTRILPLSDSALSELGAFVDARRGAGASQDPQSALFWHDHPSGRHSSYMVSKMITEVMRQAGLKPLSGRAGPRVHDLRHSMVVNRILEWYRTGVNPQERLRFLSTYMGHRDINSTLVYITVTRDLLHEANERFRAIGIRCLNLEVAS</sequence>
<dbReference type="GO" id="GO:0003677">
    <property type="term" value="F:DNA binding"/>
    <property type="evidence" value="ECO:0007669"/>
    <property type="project" value="UniProtKB-KW"/>
</dbReference>
<evidence type="ECO:0000256" key="1">
    <source>
        <dbReference type="ARBA" id="ARBA00008857"/>
    </source>
</evidence>
<dbReference type="EMBL" id="BEWI01000034">
    <property type="protein sequence ID" value="GAY24695.1"/>
    <property type="molecule type" value="Genomic_DNA"/>
</dbReference>
<name>A0A292ZPA8_SPHSA</name>